<evidence type="ECO:0000256" key="2">
    <source>
        <dbReference type="SAM" id="SignalP"/>
    </source>
</evidence>
<dbReference type="EMBL" id="JANHNZ010000015">
    <property type="protein sequence ID" value="MCQ9210823.1"/>
    <property type="molecule type" value="Genomic_DNA"/>
</dbReference>
<gene>
    <name evidence="4" type="ORF">NPA36_09715</name>
</gene>
<dbReference type="PANTHER" id="PTHR39160:SF4">
    <property type="entry name" value="RESUSCITATION-PROMOTING FACTOR RPFB"/>
    <property type="match status" value="1"/>
</dbReference>
<dbReference type="Gene3D" id="3.10.350.10">
    <property type="entry name" value="LysM domain"/>
    <property type="match status" value="1"/>
</dbReference>
<dbReference type="Pfam" id="PF01476">
    <property type="entry name" value="LysM"/>
    <property type="match status" value="1"/>
</dbReference>
<dbReference type="Pfam" id="PF06725">
    <property type="entry name" value="3D"/>
    <property type="match status" value="1"/>
</dbReference>
<proteinExistence type="predicted"/>
<protein>
    <submittedName>
        <fullName evidence="4">3D domain-containing protein</fullName>
    </submittedName>
</protein>
<evidence type="ECO:0000313" key="5">
    <source>
        <dbReference type="Proteomes" id="UP001059480"/>
    </source>
</evidence>
<dbReference type="Proteomes" id="UP001059480">
    <property type="component" value="Unassembled WGS sequence"/>
</dbReference>
<evidence type="ECO:0000259" key="3">
    <source>
        <dbReference type="PROSITE" id="PS51782"/>
    </source>
</evidence>
<dbReference type="RefSeq" id="WP_256945933.1">
    <property type="nucleotide sequence ID" value="NZ_JANHNZ010000015.1"/>
</dbReference>
<dbReference type="SUPFAM" id="SSF54106">
    <property type="entry name" value="LysM domain"/>
    <property type="match status" value="1"/>
</dbReference>
<dbReference type="InterPro" id="IPR059180">
    <property type="entry name" value="3D_YorM"/>
</dbReference>
<feature type="chain" id="PRO_5046113927" evidence="2">
    <location>
        <begin position="31"/>
        <end position="257"/>
    </location>
</feature>
<dbReference type="SMART" id="SM00257">
    <property type="entry name" value="LysM"/>
    <property type="match status" value="1"/>
</dbReference>
<dbReference type="InterPro" id="IPR051933">
    <property type="entry name" value="Resuscitation_pf_RpfB"/>
</dbReference>
<name>A0ABT1WQJ6_9LACT</name>
<dbReference type="CDD" id="cd14667">
    <property type="entry name" value="3D_containing_proteins"/>
    <property type="match status" value="1"/>
</dbReference>
<reference evidence="4" key="1">
    <citation type="submission" date="2022-07" db="EMBL/GenBank/DDBJ databases">
        <authorList>
            <person name="Jung M.-Y."/>
            <person name="Lee M."/>
        </authorList>
    </citation>
    <scope>NUCLEOTIDE SEQUENCE</scope>
    <source>
        <strain evidence="4">S8</strain>
    </source>
</reference>
<comment type="caution">
    <text evidence="4">The sequence shown here is derived from an EMBL/GenBank/DDBJ whole genome shotgun (WGS) entry which is preliminary data.</text>
</comment>
<dbReference type="PROSITE" id="PS51782">
    <property type="entry name" value="LYSM"/>
    <property type="match status" value="1"/>
</dbReference>
<dbReference type="Gene3D" id="2.40.40.10">
    <property type="entry name" value="RlpA-like domain"/>
    <property type="match status" value="1"/>
</dbReference>
<reference evidence="4" key="2">
    <citation type="journal article" date="2023" name="Curr. Microbiol.">
        <title>Granulicatella seriolae sp. nov., a Novel Facultative Anaerobe Isolated from Yellowtail Marine Fish.</title>
        <authorList>
            <person name="Lee M."/>
            <person name="Choi Y.J."/>
            <person name="Farooq A."/>
            <person name="Jeong J.B."/>
            <person name="Jung M.Y."/>
        </authorList>
    </citation>
    <scope>NUCLEOTIDE SEQUENCE</scope>
    <source>
        <strain evidence="4">S8</strain>
    </source>
</reference>
<sequence length="257" mass="27092">MKQFKKSLIIAGSSLAILGLAGFTANEVGAEEYTPSTWTARSTDEVKADLTKSGDGSLEYTVQWGDTLSVLAAATGLPLDSLQQVNSINNADMIYSGTVIRLSADQTVVSVESEGTKKSFDVSTQEVHEVEAPAETVVEAPVEAPATEVVEEVTAPAASSEAGGYSLTVNATAYSYQEAGLTNYTADGTNLLNDSRVIAVDPSVIPLGSWVEIPGYGTYRAADTGGAIVGNKIDIHFNNLQDVYNFGRQTITIKVLN</sequence>
<reference evidence="4" key="3">
    <citation type="journal article" date="2023" name="Microbiol. Resour. Announc.">
        <title>Draft Genome Sequence of Granulicatella sp. Strain S8, Isolated from a Marine Fish, Seriola quinqueradiata.</title>
        <authorList>
            <person name="Lee M."/>
            <person name="Farooq A."/>
            <person name="Jeong J.B."/>
            <person name="Jung M.Y."/>
        </authorList>
    </citation>
    <scope>NUCLEOTIDE SEQUENCE</scope>
    <source>
        <strain evidence="4">S8</strain>
    </source>
</reference>
<feature type="signal peptide" evidence="2">
    <location>
        <begin position="1"/>
        <end position="30"/>
    </location>
</feature>
<dbReference type="InterPro" id="IPR018392">
    <property type="entry name" value="LysM"/>
</dbReference>
<dbReference type="PANTHER" id="PTHR39160">
    <property type="entry name" value="CELL WALL-BINDING PROTEIN YOCH"/>
    <property type="match status" value="1"/>
</dbReference>
<dbReference type="SUPFAM" id="SSF50685">
    <property type="entry name" value="Barwin-like endoglucanases"/>
    <property type="match status" value="1"/>
</dbReference>
<keyword evidence="1 2" id="KW-0732">Signal</keyword>
<dbReference type="InterPro" id="IPR036779">
    <property type="entry name" value="LysM_dom_sf"/>
</dbReference>
<feature type="domain" description="LysM" evidence="3">
    <location>
        <begin position="58"/>
        <end position="102"/>
    </location>
</feature>
<dbReference type="InterPro" id="IPR036908">
    <property type="entry name" value="RlpA-like_sf"/>
</dbReference>
<dbReference type="CDD" id="cd00118">
    <property type="entry name" value="LysM"/>
    <property type="match status" value="1"/>
</dbReference>
<dbReference type="InterPro" id="IPR010611">
    <property type="entry name" value="3D_dom"/>
</dbReference>
<keyword evidence="5" id="KW-1185">Reference proteome</keyword>
<organism evidence="4 5">
    <name type="scientific">Granulicatella seriolae</name>
    <dbReference type="NCBI Taxonomy" id="2967226"/>
    <lineage>
        <taxon>Bacteria</taxon>
        <taxon>Bacillati</taxon>
        <taxon>Bacillota</taxon>
        <taxon>Bacilli</taxon>
        <taxon>Lactobacillales</taxon>
        <taxon>Carnobacteriaceae</taxon>
        <taxon>Granulicatella</taxon>
    </lineage>
</organism>
<accession>A0ABT1WQJ6</accession>
<evidence type="ECO:0000256" key="1">
    <source>
        <dbReference type="ARBA" id="ARBA00022729"/>
    </source>
</evidence>
<evidence type="ECO:0000313" key="4">
    <source>
        <dbReference type="EMBL" id="MCQ9210823.1"/>
    </source>
</evidence>